<dbReference type="GO" id="GO:0070878">
    <property type="term" value="F:primary miRNA binding"/>
    <property type="evidence" value="ECO:0007669"/>
    <property type="project" value="TreeGrafter"/>
</dbReference>
<dbReference type="GO" id="GO:0070877">
    <property type="term" value="C:microprocessor complex"/>
    <property type="evidence" value="ECO:0007669"/>
    <property type="project" value="InterPro"/>
</dbReference>
<keyword evidence="1" id="KW-0694">RNA-binding</keyword>
<dbReference type="Gene3D" id="3.30.160.20">
    <property type="match status" value="2"/>
</dbReference>
<name>A0A821UAD8_9NEOP</name>
<dbReference type="InterPro" id="IPR040375">
    <property type="entry name" value="DGCR8"/>
</dbReference>
<dbReference type="Gene3D" id="3.30.160.590">
    <property type="match status" value="1"/>
</dbReference>
<feature type="compositionally biased region" description="Acidic residues" evidence="2">
    <location>
        <begin position="236"/>
        <end position="245"/>
    </location>
</feature>
<dbReference type="AlphaFoldDB" id="A0A821UAD8"/>
<protein>
    <recommendedName>
        <fullName evidence="3">DRBM domain-containing protein</fullName>
    </recommendedName>
</protein>
<dbReference type="CDD" id="cd19867">
    <property type="entry name" value="DSRM_DGCR8_rpt1"/>
    <property type="match status" value="1"/>
</dbReference>
<comment type="caution">
    <text evidence="4">The sequence shown here is derived from an EMBL/GenBank/DDBJ whole genome shotgun (WGS) entry which is preliminary data.</text>
</comment>
<feature type="domain" description="DRBM" evidence="3">
    <location>
        <begin position="378"/>
        <end position="445"/>
    </location>
</feature>
<dbReference type="Proteomes" id="UP000663880">
    <property type="component" value="Unassembled WGS sequence"/>
</dbReference>
<dbReference type="InterPro" id="IPR014720">
    <property type="entry name" value="dsRBD_dom"/>
</dbReference>
<evidence type="ECO:0000259" key="3">
    <source>
        <dbReference type="PROSITE" id="PS50137"/>
    </source>
</evidence>
<dbReference type="CDD" id="cd19868">
    <property type="entry name" value="DSRM_DGCR8_rpt2"/>
    <property type="match status" value="1"/>
</dbReference>
<feature type="region of interest" description="Disordered" evidence="2">
    <location>
        <begin position="55"/>
        <end position="82"/>
    </location>
</feature>
<dbReference type="GO" id="GO:0003725">
    <property type="term" value="F:double-stranded RNA binding"/>
    <property type="evidence" value="ECO:0007669"/>
    <property type="project" value="TreeGrafter"/>
</dbReference>
<sequence>MSDSEIPPPPKKSKVMVEKEEDFTEDPGTSTNEFVVDDKYNNYVTPEELQKLKEFKILDEVKSDDEEAGSDGGESDVSQELPEEEIEKMLEDDLPDDFKGAPKPKEKPYVLRSKIVMEEKGTNPFEVLPLDWICARHMSGIPVYMHRPTRVVSLAKPYCLGKSNIQRHDIPISAIPCLAYRRALEEEEKQKELDKKIQEQVDICNAKLHSDKDSLSSQASGTADRAVDDPVPEVPVGDDEKDDDTVAGCPFKGIVIKDEPESQEKDKESEESLKIQPVIVPGGRAVPPPRVEAVSSSWRTQHLTPEHITRYCEALFHFKTVQVMHFNRWADRRKYTKARKALQYPSLPEGTKLITIPTTGQDGVRGKRDWVMNMNGRCYLSVFHEYVNRALQQQPAYHFTQLENAATPYQATVFIGDMQYGVGVGSSKRQAKAAAARASIRILIPEMKDELAAPDAPEPDFSFFDYVGVEDPRVAEFCVATCEPSPHAILRTCLLRNFGAGDRHIDVTVDKLEYQKIQLTMKVGKHSAVVVCNNKKAAKQRASQAILQSLHPHVRSWGSLLRLYGSRSVPSCAERKLHEQQITLLQEQARRHRPNRAVLSKLRQDMLRLEERDRALAPVGTLLLRPADALPQHSGSNLNNLHL</sequence>
<feature type="region of interest" description="Disordered" evidence="2">
    <location>
        <begin position="209"/>
        <end position="248"/>
    </location>
</feature>
<feature type="region of interest" description="Disordered" evidence="2">
    <location>
        <begin position="1"/>
        <end position="34"/>
    </location>
</feature>
<gene>
    <name evidence="4" type="ORF">PMACD_LOCUS10091</name>
</gene>
<proteinExistence type="predicted"/>
<dbReference type="PANTHER" id="PTHR13482">
    <property type="entry name" value="MICRORNA PROCESSOR COMPLEX SUBUNIT DGCR8"/>
    <property type="match status" value="1"/>
</dbReference>
<feature type="compositionally biased region" description="Pro residues" evidence="2">
    <location>
        <begin position="1"/>
        <end position="10"/>
    </location>
</feature>
<dbReference type="Pfam" id="PF00035">
    <property type="entry name" value="dsrm"/>
    <property type="match status" value="1"/>
</dbReference>
<evidence type="ECO:0000313" key="5">
    <source>
        <dbReference type="Proteomes" id="UP000663880"/>
    </source>
</evidence>
<dbReference type="GO" id="GO:0031053">
    <property type="term" value="P:primary miRNA processing"/>
    <property type="evidence" value="ECO:0007669"/>
    <property type="project" value="InterPro"/>
</dbReference>
<dbReference type="GO" id="GO:0042802">
    <property type="term" value="F:identical protein binding"/>
    <property type="evidence" value="ECO:0007669"/>
    <property type="project" value="InterPro"/>
</dbReference>
<dbReference type="PANTHER" id="PTHR13482:SF3">
    <property type="entry name" value="MICROPROCESSOR COMPLEX SUBUNIT DGCR8"/>
    <property type="match status" value="1"/>
</dbReference>
<evidence type="ECO:0000313" key="4">
    <source>
        <dbReference type="EMBL" id="CAF4886655.1"/>
    </source>
</evidence>
<dbReference type="OrthoDB" id="112668at2759"/>
<dbReference type="SUPFAM" id="SSF54768">
    <property type="entry name" value="dsRNA-binding domain-like"/>
    <property type="match status" value="1"/>
</dbReference>
<organism evidence="4 5">
    <name type="scientific">Pieris macdunnoughi</name>
    <dbReference type="NCBI Taxonomy" id="345717"/>
    <lineage>
        <taxon>Eukaryota</taxon>
        <taxon>Metazoa</taxon>
        <taxon>Ecdysozoa</taxon>
        <taxon>Arthropoda</taxon>
        <taxon>Hexapoda</taxon>
        <taxon>Insecta</taxon>
        <taxon>Pterygota</taxon>
        <taxon>Neoptera</taxon>
        <taxon>Endopterygota</taxon>
        <taxon>Lepidoptera</taxon>
        <taxon>Glossata</taxon>
        <taxon>Ditrysia</taxon>
        <taxon>Papilionoidea</taxon>
        <taxon>Pieridae</taxon>
        <taxon>Pierinae</taxon>
        <taxon>Pieris</taxon>
    </lineage>
</organism>
<evidence type="ECO:0000256" key="1">
    <source>
        <dbReference type="PROSITE-ProRule" id="PRU00266"/>
    </source>
</evidence>
<dbReference type="SMART" id="SM00358">
    <property type="entry name" value="DSRM"/>
    <property type="match status" value="1"/>
</dbReference>
<evidence type="ECO:0000256" key="2">
    <source>
        <dbReference type="SAM" id="MobiDB-lite"/>
    </source>
</evidence>
<dbReference type="FunFam" id="3.30.160.20:FF:000021">
    <property type="entry name" value="Microprocessor complex subunit DGCR8"/>
    <property type="match status" value="1"/>
</dbReference>
<accession>A0A821UAD8</accession>
<dbReference type="EMBL" id="CAJOBZ010000029">
    <property type="protein sequence ID" value="CAF4886655.1"/>
    <property type="molecule type" value="Genomic_DNA"/>
</dbReference>
<reference evidence="4" key="1">
    <citation type="submission" date="2021-02" db="EMBL/GenBank/DDBJ databases">
        <authorList>
            <person name="Steward A R."/>
        </authorList>
    </citation>
    <scope>NUCLEOTIDE SEQUENCE</scope>
</reference>
<dbReference type="PROSITE" id="PS50137">
    <property type="entry name" value="DS_RBD"/>
    <property type="match status" value="1"/>
</dbReference>
<keyword evidence="5" id="KW-1185">Reference proteome</keyword>
<dbReference type="GO" id="GO:0020037">
    <property type="term" value="F:heme binding"/>
    <property type="evidence" value="ECO:0007669"/>
    <property type="project" value="InterPro"/>
</dbReference>
<dbReference type="Gene3D" id="2.20.70.10">
    <property type="match status" value="1"/>
</dbReference>